<evidence type="ECO:0000313" key="15">
    <source>
        <dbReference type="Proteomes" id="UP001529421"/>
    </source>
</evidence>
<evidence type="ECO:0000256" key="2">
    <source>
        <dbReference type="ARBA" id="ARBA00003213"/>
    </source>
</evidence>
<feature type="binding site" evidence="10">
    <location>
        <begin position="9"/>
        <end position="16"/>
    </location>
    <ligand>
        <name>ATP</name>
        <dbReference type="ChEBI" id="CHEBI:30616"/>
    </ligand>
</feature>
<keyword evidence="8 10" id="KW-0460">Magnesium</keyword>
<reference evidence="15" key="1">
    <citation type="submission" date="2023-06" db="EMBL/GenBank/DDBJ databases">
        <title>Identification and characterization of horizontal gene transfer across gut microbiota members of farm animals based on homology search.</title>
        <authorList>
            <person name="Zeman M."/>
            <person name="Kubasova T."/>
            <person name="Jahodarova E."/>
            <person name="Nykrynova M."/>
            <person name="Rychlik I."/>
        </authorList>
    </citation>
    <scope>NUCLEOTIDE SEQUENCE [LARGE SCALE GENOMIC DNA]</scope>
    <source>
        <strain evidence="15">154_Feed</strain>
    </source>
</reference>
<dbReference type="HAMAP" id="MF_00185">
    <property type="entry name" value="IPP_trans"/>
    <property type="match status" value="1"/>
</dbReference>
<dbReference type="Proteomes" id="UP001529421">
    <property type="component" value="Unassembled WGS sequence"/>
</dbReference>
<dbReference type="SUPFAM" id="SSF52540">
    <property type="entry name" value="P-loop containing nucleoside triphosphate hydrolases"/>
    <property type="match status" value="1"/>
</dbReference>
<keyword evidence="5 10" id="KW-0819">tRNA processing</keyword>
<comment type="subunit">
    <text evidence="10">Monomer.</text>
</comment>
<keyword evidence="6 10" id="KW-0547">Nucleotide-binding</keyword>
<evidence type="ECO:0000256" key="5">
    <source>
        <dbReference type="ARBA" id="ARBA00022694"/>
    </source>
</evidence>
<dbReference type="EC" id="2.5.1.75" evidence="10"/>
<comment type="cofactor">
    <cofactor evidence="1 10">
        <name>Mg(2+)</name>
        <dbReference type="ChEBI" id="CHEBI:18420"/>
    </cofactor>
</comment>
<evidence type="ECO:0000256" key="6">
    <source>
        <dbReference type="ARBA" id="ARBA00022741"/>
    </source>
</evidence>
<feature type="site" description="Interaction with substrate tRNA" evidence="10">
    <location>
        <position position="122"/>
    </location>
</feature>
<evidence type="ECO:0000256" key="13">
    <source>
        <dbReference type="RuleBase" id="RU003785"/>
    </source>
</evidence>
<evidence type="ECO:0000256" key="7">
    <source>
        <dbReference type="ARBA" id="ARBA00022840"/>
    </source>
</evidence>
<evidence type="ECO:0000313" key="14">
    <source>
        <dbReference type="EMBL" id="MDM8273925.1"/>
    </source>
</evidence>
<dbReference type="GO" id="GO:0052381">
    <property type="term" value="F:tRNA dimethylallyltransferase activity"/>
    <property type="evidence" value="ECO:0007669"/>
    <property type="project" value="UniProtKB-EC"/>
</dbReference>
<dbReference type="PANTHER" id="PTHR11088:SF60">
    <property type="entry name" value="TRNA DIMETHYLALLYLTRANSFERASE"/>
    <property type="match status" value="1"/>
</dbReference>
<evidence type="ECO:0000256" key="3">
    <source>
        <dbReference type="ARBA" id="ARBA00005842"/>
    </source>
</evidence>
<comment type="similarity">
    <text evidence="3 10 13">Belongs to the IPP transferase family.</text>
</comment>
<dbReference type="EMBL" id="JAUDDZ010000001">
    <property type="protein sequence ID" value="MDM8273925.1"/>
    <property type="molecule type" value="Genomic_DNA"/>
</dbReference>
<comment type="caution">
    <text evidence="10">Lacks conserved residue(s) required for the propagation of feature annotation.</text>
</comment>
<name>A0ABT7V607_9ACTN</name>
<evidence type="ECO:0000256" key="9">
    <source>
        <dbReference type="ARBA" id="ARBA00049563"/>
    </source>
</evidence>
<proteinExistence type="inferred from homology"/>
<evidence type="ECO:0000256" key="10">
    <source>
        <dbReference type="HAMAP-Rule" id="MF_00185"/>
    </source>
</evidence>
<organism evidence="14 15">
    <name type="scientific">Enorma phocaeensis</name>
    <dbReference type="NCBI Taxonomy" id="1871019"/>
    <lineage>
        <taxon>Bacteria</taxon>
        <taxon>Bacillati</taxon>
        <taxon>Actinomycetota</taxon>
        <taxon>Coriobacteriia</taxon>
        <taxon>Coriobacteriales</taxon>
        <taxon>Coriobacteriaceae</taxon>
        <taxon>Enorma</taxon>
    </lineage>
</organism>
<comment type="caution">
    <text evidence="14">The sequence shown here is derived from an EMBL/GenBank/DDBJ whole genome shotgun (WGS) entry which is preliminary data.</text>
</comment>
<evidence type="ECO:0000256" key="4">
    <source>
        <dbReference type="ARBA" id="ARBA00022679"/>
    </source>
</evidence>
<evidence type="ECO:0000256" key="11">
    <source>
        <dbReference type="RuleBase" id="RU003783"/>
    </source>
</evidence>
<evidence type="ECO:0000256" key="8">
    <source>
        <dbReference type="ARBA" id="ARBA00022842"/>
    </source>
</evidence>
<dbReference type="InterPro" id="IPR027417">
    <property type="entry name" value="P-loop_NTPase"/>
</dbReference>
<dbReference type="Gene3D" id="1.10.20.140">
    <property type="match status" value="1"/>
</dbReference>
<dbReference type="Gene3D" id="3.40.50.300">
    <property type="entry name" value="P-loop containing nucleotide triphosphate hydrolases"/>
    <property type="match status" value="1"/>
</dbReference>
<protein>
    <recommendedName>
        <fullName evidence="10">tRNA dimethylallyltransferase</fullName>
        <ecNumber evidence="10">2.5.1.75</ecNumber>
    </recommendedName>
    <alternativeName>
        <fullName evidence="10">Dimethylallyl diphosphate:tRNA dimethylallyltransferase</fullName>
        <shortName evidence="10">DMAPP:tRNA dimethylallyltransferase</shortName>
        <shortName evidence="10">DMATase</shortName>
    </alternativeName>
    <alternativeName>
        <fullName evidence="10">Isopentenyl-diphosphate:tRNA isopentenyltransferase</fullName>
        <shortName evidence="10">IPP transferase</shortName>
        <shortName evidence="10">IPPT</shortName>
        <shortName evidence="10">IPTase</shortName>
    </alternativeName>
</protein>
<sequence length="306" mass="34021">MTEAVAIVGPTAVGKSDVADAFAARLGTSVISADAMQVYRGMDIGTGKMLPDQCRAPLLLVDVVDPDVAYSAALYQRDARREIDRLRGEGRLPVLCGGTGLYLRAALDAMDFPSGEVGDGRRSTYEKLLEEIGPLALHQHLAEVDPESAACIHPHNVKRVIRALEMHDEGASYAQRKERFSHIPPYIDCLYIGLTRNREGLYRRINARVDGMMSAGLLDEVRALRDAGYSDAITSRQAIGYKELFEYLDGAFSLDDAVETIKMRSRRYAKRQLSWFRRDDRVIWLDMDKLGLDGAVEAILERVGEN</sequence>
<evidence type="ECO:0000256" key="12">
    <source>
        <dbReference type="RuleBase" id="RU003784"/>
    </source>
</evidence>
<feature type="binding site" evidence="10">
    <location>
        <begin position="11"/>
        <end position="16"/>
    </location>
    <ligand>
        <name>substrate</name>
    </ligand>
</feature>
<feature type="site" description="Interaction with substrate tRNA" evidence="10">
    <location>
        <position position="99"/>
    </location>
</feature>
<comment type="function">
    <text evidence="2 10 12">Catalyzes the transfer of a dimethylallyl group onto the adenine at position 37 in tRNAs that read codons beginning with uridine, leading to the formation of N6-(dimethylallyl)adenosine (i(6)A).</text>
</comment>
<dbReference type="InterPro" id="IPR018022">
    <property type="entry name" value="IPT"/>
</dbReference>
<keyword evidence="15" id="KW-1185">Reference proteome</keyword>
<dbReference type="InterPro" id="IPR039657">
    <property type="entry name" value="Dimethylallyltransferase"/>
</dbReference>
<accession>A0ABT7V607</accession>
<comment type="catalytic activity">
    <reaction evidence="9 10 11">
        <text>adenosine(37) in tRNA + dimethylallyl diphosphate = N(6)-dimethylallyladenosine(37) in tRNA + diphosphate</text>
        <dbReference type="Rhea" id="RHEA:26482"/>
        <dbReference type="Rhea" id="RHEA-COMP:10162"/>
        <dbReference type="Rhea" id="RHEA-COMP:10375"/>
        <dbReference type="ChEBI" id="CHEBI:33019"/>
        <dbReference type="ChEBI" id="CHEBI:57623"/>
        <dbReference type="ChEBI" id="CHEBI:74411"/>
        <dbReference type="ChEBI" id="CHEBI:74415"/>
        <dbReference type="EC" id="2.5.1.75"/>
    </reaction>
</comment>
<dbReference type="PANTHER" id="PTHR11088">
    <property type="entry name" value="TRNA DIMETHYLALLYLTRANSFERASE"/>
    <property type="match status" value="1"/>
</dbReference>
<keyword evidence="7 10" id="KW-0067">ATP-binding</keyword>
<keyword evidence="4 10" id="KW-0808">Transferase</keyword>
<gene>
    <name evidence="10 14" type="primary">miaA</name>
    <name evidence="14" type="ORF">QUW28_00185</name>
</gene>
<dbReference type="Pfam" id="PF01715">
    <property type="entry name" value="IPPT"/>
    <property type="match status" value="1"/>
</dbReference>
<dbReference type="NCBIfam" id="TIGR00174">
    <property type="entry name" value="miaA"/>
    <property type="match status" value="1"/>
</dbReference>
<evidence type="ECO:0000256" key="1">
    <source>
        <dbReference type="ARBA" id="ARBA00001946"/>
    </source>
</evidence>